<protein>
    <submittedName>
        <fullName evidence="2">Uncharacterized protein</fullName>
    </submittedName>
</protein>
<gene>
    <name evidence="2" type="ORF">D2E23_0981</name>
</gene>
<reference evidence="2 3" key="1">
    <citation type="submission" date="2018-09" db="EMBL/GenBank/DDBJ databases">
        <title>Characterization of the phylogenetic diversity of five novel species belonging to the genus Bifidobacterium.</title>
        <authorList>
            <person name="Lugli G.A."/>
            <person name="Duranti S."/>
            <person name="Milani C."/>
        </authorList>
    </citation>
    <scope>NUCLEOTIDE SEQUENCE [LARGE SCALE GENOMIC DNA]</scope>
    <source>
        <strain evidence="2 3">2028B</strain>
    </source>
</reference>
<feature type="transmembrane region" description="Helical" evidence="1">
    <location>
        <begin position="100"/>
        <end position="122"/>
    </location>
</feature>
<evidence type="ECO:0000256" key="1">
    <source>
        <dbReference type="SAM" id="Phobius"/>
    </source>
</evidence>
<organism evidence="2 3">
    <name type="scientific">Bifidobacterium callimiconis</name>
    <dbReference type="NCBI Taxonomy" id="2306973"/>
    <lineage>
        <taxon>Bacteria</taxon>
        <taxon>Bacillati</taxon>
        <taxon>Actinomycetota</taxon>
        <taxon>Actinomycetes</taxon>
        <taxon>Bifidobacteriales</taxon>
        <taxon>Bifidobacteriaceae</taxon>
        <taxon>Bifidobacterium</taxon>
    </lineage>
</organism>
<dbReference type="Proteomes" id="UP000288607">
    <property type="component" value="Unassembled WGS sequence"/>
</dbReference>
<feature type="transmembrane region" description="Helical" evidence="1">
    <location>
        <begin position="24"/>
        <end position="44"/>
    </location>
</feature>
<feature type="transmembrane region" description="Helical" evidence="1">
    <location>
        <begin position="129"/>
        <end position="146"/>
    </location>
</feature>
<feature type="transmembrane region" description="Helical" evidence="1">
    <location>
        <begin position="50"/>
        <end position="66"/>
    </location>
</feature>
<keyword evidence="3" id="KW-1185">Reference proteome</keyword>
<name>A0A430FE76_9BIFI</name>
<dbReference type="AlphaFoldDB" id="A0A430FE76"/>
<evidence type="ECO:0000313" key="2">
    <source>
        <dbReference type="EMBL" id="RSX51136.1"/>
    </source>
</evidence>
<keyword evidence="1" id="KW-1133">Transmembrane helix</keyword>
<feature type="transmembrane region" description="Helical" evidence="1">
    <location>
        <begin position="368"/>
        <end position="390"/>
    </location>
</feature>
<dbReference type="EMBL" id="QXGJ01000004">
    <property type="protein sequence ID" value="RSX51136.1"/>
    <property type="molecule type" value="Genomic_DNA"/>
</dbReference>
<dbReference type="RefSeq" id="WP_241227229.1">
    <property type="nucleotide sequence ID" value="NZ_QXGJ01000004.1"/>
</dbReference>
<keyword evidence="1" id="KW-0812">Transmembrane</keyword>
<sequence>MSHVGIVAGDRAGRRNAIADPTDVVLYLALLLLPAGGTVFGFSMMYWSPISPILFAVYVLLNIRLIPRVFFRYTAIMVFPVALVALSVFGWLSVGFHAHTAIQTIVALMTGLSCLVALDIAFRIKRLDWNFAVTAIVVAYGVSFGIGVLEFFAVHGHASFVVTFAERILERNYVHVSGRVQFLFAEPSYIGMHLFGVLMPLYWLTRRRDLPILILIYAFGSAAMGAGVRILIDTVIALVLWVIVIVNFHKVRNIVIAVIGVVTVGIGGGFVMMHNARVQSLLANGPVAGDFSATARIFRTLAPVEAWLSDPLHMLFGFGIGNLKDAIARGYDAAWRQLIAMGGVPQDNGEIRLLGTPPGDHYIFTMNAYVDFITEFGLVMFIAALALVFIHVTRNHAWNKMSVCWLLLLAYLYIQFEGYAFYAFWLFIWAVGASVLPKAAVRERKEREGYDRRHAEEERG</sequence>
<feature type="transmembrane region" description="Helical" evidence="1">
    <location>
        <begin position="181"/>
        <end position="204"/>
    </location>
</feature>
<comment type="caution">
    <text evidence="2">The sequence shown here is derived from an EMBL/GenBank/DDBJ whole genome shotgun (WGS) entry which is preliminary data.</text>
</comment>
<accession>A0A430FE76</accession>
<feature type="transmembrane region" description="Helical" evidence="1">
    <location>
        <begin position="210"/>
        <end position="242"/>
    </location>
</feature>
<feature type="transmembrane region" description="Helical" evidence="1">
    <location>
        <begin position="397"/>
        <end position="414"/>
    </location>
</feature>
<keyword evidence="1" id="KW-0472">Membrane</keyword>
<feature type="transmembrane region" description="Helical" evidence="1">
    <location>
        <begin position="73"/>
        <end position="94"/>
    </location>
</feature>
<proteinExistence type="predicted"/>
<evidence type="ECO:0000313" key="3">
    <source>
        <dbReference type="Proteomes" id="UP000288607"/>
    </source>
</evidence>
<feature type="transmembrane region" description="Helical" evidence="1">
    <location>
        <begin position="254"/>
        <end position="273"/>
    </location>
</feature>